<dbReference type="InterPro" id="IPR051231">
    <property type="entry name" value="SOSS-B"/>
</dbReference>
<dbReference type="GeneID" id="115756731"/>
<dbReference type="Gene3D" id="2.40.50.140">
    <property type="entry name" value="Nucleic acid-binding proteins"/>
    <property type="match status" value="1"/>
</dbReference>
<dbReference type="AlphaFoldDB" id="A0A8B8R1L1"/>
<dbReference type="GO" id="GO:0044818">
    <property type="term" value="P:mitotic G2/M transition checkpoint"/>
    <property type="evidence" value="ECO:0007669"/>
    <property type="project" value="TreeGrafter"/>
</dbReference>
<dbReference type="PANTHER" id="PTHR13356:SF0">
    <property type="entry name" value="SOSS COMPLEX SUBUNIT B HOMOLOG"/>
    <property type="match status" value="1"/>
</dbReference>
<keyword evidence="2" id="KW-1185">Reference proteome</keyword>
<dbReference type="PANTHER" id="PTHR13356">
    <property type="entry name" value="OB FOLD NUCLEIC ACID BINDING PROTEIN-RELATED"/>
    <property type="match status" value="1"/>
</dbReference>
<name>A0A8B8R1L1_9MYRT</name>
<evidence type="ECO:0000313" key="3">
    <source>
        <dbReference type="RefSeq" id="XP_030552478.1"/>
    </source>
</evidence>
<dbReference type="Proteomes" id="UP000827889">
    <property type="component" value="Chromosome 1"/>
</dbReference>
<dbReference type="GO" id="GO:0000724">
    <property type="term" value="P:double-strand break repair via homologous recombination"/>
    <property type="evidence" value="ECO:0007669"/>
    <property type="project" value="TreeGrafter"/>
</dbReference>
<gene>
    <name evidence="3" type="primary">LOC115756731</name>
</gene>
<evidence type="ECO:0000256" key="1">
    <source>
        <dbReference type="ARBA" id="ARBA00023125"/>
    </source>
</evidence>
<dbReference type="GO" id="GO:0003677">
    <property type="term" value="F:DNA binding"/>
    <property type="evidence" value="ECO:0007669"/>
    <property type="project" value="UniProtKB-KW"/>
</dbReference>
<reference evidence="2" key="1">
    <citation type="submission" date="2025-05" db="UniProtKB">
        <authorList>
            <consortium name="RefSeq"/>
        </authorList>
    </citation>
    <scope>NUCLEOTIDE SEQUENCE [LARGE SCALE GENOMIC DNA]</scope>
</reference>
<accession>A0A8B8R1L1</accession>
<protein>
    <submittedName>
        <fullName evidence="3">SOSS complex subunit B homolog isoform X2</fullName>
    </submittedName>
</protein>
<organism evidence="2 3">
    <name type="scientific">Rhodamnia argentea</name>
    <dbReference type="NCBI Taxonomy" id="178133"/>
    <lineage>
        <taxon>Eukaryota</taxon>
        <taxon>Viridiplantae</taxon>
        <taxon>Streptophyta</taxon>
        <taxon>Embryophyta</taxon>
        <taxon>Tracheophyta</taxon>
        <taxon>Spermatophyta</taxon>
        <taxon>Magnoliopsida</taxon>
        <taxon>eudicotyledons</taxon>
        <taxon>Gunneridae</taxon>
        <taxon>Pentapetalae</taxon>
        <taxon>rosids</taxon>
        <taxon>malvids</taxon>
        <taxon>Myrtales</taxon>
        <taxon>Myrtaceae</taxon>
        <taxon>Myrtoideae</taxon>
        <taxon>Myrteae</taxon>
        <taxon>Australasian group</taxon>
        <taxon>Rhodamnia</taxon>
    </lineage>
</organism>
<proteinExistence type="predicted"/>
<dbReference type="InterPro" id="IPR012340">
    <property type="entry name" value="NA-bd_OB-fold"/>
</dbReference>
<dbReference type="GO" id="GO:0070876">
    <property type="term" value="C:SOSS complex"/>
    <property type="evidence" value="ECO:0007669"/>
    <property type="project" value="TreeGrafter"/>
</dbReference>
<dbReference type="FunFam" id="2.40.50.140:FF:000072">
    <property type="entry name" value="SOSS complex subunit B2"/>
    <property type="match status" value="1"/>
</dbReference>
<dbReference type="GO" id="GO:0005694">
    <property type="term" value="C:chromosome"/>
    <property type="evidence" value="ECO:0007669"/>
    <property type="project" value="UniProtKB-ARBA"/>
</dbReference>
<dbReference type="GO" id="GO:0010212">
    <property type="term" value="P:response to ionizing radiation"/>
    <property type="evidence" value="ECO:0007669"/>
    <property type="project" value="TreeGrafter"/>
</dbReference>
<dbReference type="RefSeq" id="XP_030552478.1">
    <property type="nucleotide sequence ID" value="XM_030696618.2"/>
</dbReference>
<evidence type="ECO:0000313" key="2">
    <source>
        <dbReference type="Proteomes" id="UP000827889"/>
    </source>
</evidence>
<dbReference type="SUPFAM" id="SSF50249">
    <property type="entry name" value="Nucleic acid-binding proteins"/>
    <property type="match status" value="1"/>
</dbReference>
<sequence length="149" mass="16837">MSTFEIRYLLFSGYTSMLSIKDIVPAALNNITTQFILLDKGKVATEGQSKTCLALVADESAAVHFQFWGEECDLFKPGDIIRLTNGIFSYNRNHLLLRAGKRGSIEKVGEFTMTYVETPNISEMRWVPDANNSKKILLLGILEPFKKQR</sequence>
<keyword evidence="1" id="KW-0238">DNA-binding</keyword>
<reference evidence="3" key="2">
    <citation type="submission" date="2025-08" db="UniProtKB">
        <authorList>
            <consortium name="RefSeq"/>
        </authorList>
    </citation>
    <scope>IDENTIFICATION</scope>
    <source>
        <tissue evidence="3">Leaf</tissue>
    </source>
</reference>